<sequence>MARKNYGEEFRRRAVDLYESTPGATVRGIAEDLGIVRGTLRGWLEVYGTGKKTGADGSLTTSPLQSRAAPDPVPRDESPQQTISRLQAENAALRAETVKLTTEREILQRAAKYFGRGDALVSRFQFVADNCATYPVKRLCELVEVTRSSFYAWQAAAPARAKKAAEDAELVTRIRKVHDDDTTVGAPRVTAELNDGVPEAERVNHKRVARVMRAAGIASYVKKRRVRTTVPEPADQKVPDLLGRDFTAEAPNLRYVGDITYLPLADGTNLYLATVIDCYSRRLTGWAVADHMRTSLVQDALADAAATRGGLAGAVFHSDHGSVYTSKDFAMTCKDLGVTQSMGAVGTSADNAMAESFNATMKREVLQDAKCWSDELTCRRQVFRWLTRYNTKRRHSWCRYKAPNDYEAAHTTTLPDAA</sequence>
<dbReference type="AlphaFoldDB" id="A0A3M9MIL6"/>
<dbReference type="SUPFAM" id="SSF53098">
    <property type="entry name" value="Ribonuclease H-like"/>
    <property type="match status" value="1"/>
</dbReference>
<evidence type="ECO:0000259" key="3">
    <source>
        <dbReference type="PROSITE" id="PS50994"/>
    </source>
</evidence>
<comment type="function">
    <text evidence="1">Involved in the transposition of the insertion sequence.</text>
</comment>
<dbReference type="GO" id="GO:0004803">
    <property type="term" value="F:transposase activity"/>
    <property type="evidence" value="ECO:0007669"/>
    <property type="project" value="InterPro"/>
</dbReference>
<feature type="domain" description="Integrase catalytic" evidence="3">
    <location>
        <begin position="247"/>
        <end position="411"/>
    </location>
</feature>
<dbReference type="GO" id="GO:0006313">
    <property type="term" value="P:DNA transposition"/>
    <property type="evidence" value="ECO:0007669"/>
    <property type="project" value="InterPro"/>
</dbReference>
<dbReference type="RefSeq" id="WP_123269638.1">
    <property type="nucleotide sequence ID" value="NZ_RJJQ01000001.1"/>
</dbReference>
<proteinExistence type="predicted"/>
<evidence type="ECO:0000256" key="2">
    <source>
        <dbReference type="SAM" id="MobiDB-lite"/>
    </source>
</evidence>
<dbReference type="GO" id="GO:0015074">
    <property type="term" value="P:DNA integration"/>
    <property type="evidence" value="ECO:0007669"/>
    <property type="project" value="InterPro"/>
</dbReference>
<dbReference type="PROSITE" id="PS50994">
    <property type="entry name" value="INTEGRASE"/>
    <property type="match status" value="1"/>
</dbReference>
<dbReference type="Pfam" id="PF00665">
    <property type="entry name" value="rve"/>
    <property type="match status" value="1"/>
</dbReference>
<dbReference type="InterPro" id="IPR025948">
    <property type="entry name" value="HTH-like_dom"/>
</dbReference>
<dbReference type="Gene3D" id="1.10.10.60">
    <property type="entry name" value="Homeodomain-like"/>
    <property type="match status" value="1"/>
</dbReference>
<dbReference type="PANTHER" id="PTHR46889">
    <property type="entry name" value="TRANSPOSASE INSF FOR INSERTION SEQUENCE IS3B-RELATED"/>
    <property type="match status" value="1"/>
</dbReference>
<dbReference type="OrthoDB" id="4281720at2"/>
<dbReference type="InterPro" id="IPR048020">
    <property type="entry name" value="Transpos_IS3"/>
</dbReference>
<feature type="region of interest" description="Disordered" evidence="2">
    <location>
        <begin position="54"/>
        <end position="78"/>
    </location>
</feature>
<dbReference type="InterPro" id="IPR050900">
    <property type="entry name" value="Transposase_IS3/IS150/IS904"/>
</dbReference>
<organism evidence="4 5">
    <name type="scientific">Flexivirga caeni</name>
    <dbReference type="NCBI Taxonomy" id="2294115"/>
    <lineage>
        <taxon>Bacteria</taxon>
        <taxon>Bacillati</taxon>
        <taxon>Actinomycetota</taxon>
        <taxon>Actinomycetes</taxon>
        <taxon>Micrococcales</taxon>
        <taxon>Dermacoccaceae</taxon>
        <taxon>Flexivirga</taxon>
    </lineage>
</organism>
<dbReference type="Proteomes" id="UP000271678">
    <property type="component" value="Unassembled WGS sequence"/>
</dbReference>
<dbReference type="EMBL" id="RJJQ01000001">
    <property type="protein sequence ID" value="RNI25419.1"/>
    <property type="molecule type" value="Genomic_DNA"/>
</dbReference>
<evidence type="ECO:0000256" key="1">
    <source>
        <dbReference type="ARBA" id="ARBA00002286"/>
    </source>
</evidence>
<dbReference type="Pfam" id="PF13276">
    <property type="entry name" value="HTH_21"/>
    <property type="match status" value="1"/>
</dbReference>
<protein>
    <submittedName>
        <fullName evidence="4">IS3 family transposase</fullName>
    </submittedName>
</protein>
<dbReference type="InterPro" id="IPR012337">
    <property type="entry name" value="RNaseH-like_sf"/>
</dbReference>
<dbReference type="Gene3D" id="3.30.420.10">
    <property type="entry name" value="Ribonuclease H-like superfamily/Ribonuclease H"/>
    <property type="match status" value="1"/>
</dbReference>
<dbReference type="InterPro" id="IPR036397">
    <property type="entry name" value="RNaseH_sf"/>
</dbReference>
<keyword evidence="5" id="KW-1185">Reference proteome</keyword>
<gene>
    <name evidence="4" type="ORF">EFY87_02015</name>
</gene>
<evidence type="ECO:0000313" key="4">
    <source>
        <dbReference type="EMBL" id="RNI25419.1"/>
    </source>
</evidence>
<name>A0A3M9MIL6_9MICO</name>
<dbReference type="NCBIfam" id="NF033516">
    <property type="entry name" value="transpos_IS3"/>
    <property type="match status" value="1"/>
</dbReference>
<dbReference type="PANTHER" id="PTHR46889:SF4">
    <property type="entry name" value="TRANSPOSASE INSO FOR INSERTION SEQUENCE ELEMENT IS911B-RELATED"/>
    <property type="match status" value="1"/>
</dbReference>
<dbReference type="InterPro" id="IPR001584">
    <property type="entry name" value="Integrase_cat-core"/>
</dbReference>
<dbReference type="InterPro" id="IPR009057">
    <property type="entry name" value="Homeodomain-like_sf"/>
</dbReference>
<evidence type="ECO:0000313" key="5">
    <source>
        <dbReference type="Proteomes" id="UP000271678"/>
    </source>
</evidence>
<reference evidence="4 5" key="1">
    <citation type="submission" date="2018-11" db="EMBL/GenBank/DDBJ databases">
        <title>Draft genome of Simplicispira Flexivirga sp. BO-16.</title>
        <authorList>
            <person name="Im W.T."/>
        </authorList>
    </citation>
    <scope>NUCLEOTIDE SEQUENCE [LARGE SCALE GENOMIC DNA]</scope>
    <source>
        <strain evidence="4 5">BO-16</strain>
    </source>
</reference>
<accession>A0A3M9MIL6</accession>
<dbReference type="SUPFAM" id="SSF46689">
    <property type="entry name" value="Homeodomain-like"/>
    <property type="match status" value="1"/>
</dbReference>
<dbReference type="GO" id="GO:0003677">
    <property type="term" value="F:DNA binding"/>
    <property type="evidence" value="ECO:0007669"/>
    <property type="project" value="InterPro"/>
</dbReference>
<dbReference type="Pfam" id="PF01527">
    <property type="entry name" value="HTH_Tnp_1"/>
    <property type="match status" value="1"/>
</dbReference>
<dbReference type="InterPro" id="IPR002514">
    <property type="entry name" value="Transposase_8"/>
</dbReference>
<comment type="caution">
    <text evidence="4">The sequence shown here is derived from an EMBL/GenBank/DDBJ whole genome shotgun (WGS) entry which is preliminary data.</text>
</comment>